<proteinExistence type="predicted"/>
<accession>A0A0K2TIR7</accession>
<name>A0A0K2TIR7_LEPSM</name>
<evidence type="ECO:0000313" key="1">
    <source>
        <dbReference type="EMBL" id="CDW25923.1"/>
    </source>
</evidence>
<organism evidence="1">
    <name type="scientific">Lepeophtheirus salmonis</name>
    <name type="common">Salmon louse</name>
    <name type="synonym">Caligus salmonis</name>
    <dbReference type="NCBI Taxonomy" id="72036"/>
    <lineage>
        <taxon>Eukaryota</taxon>
        <taxon>Metazoa</taxon>
        <taxon>Ecdysozoa</taxon>
        <taxon>Arthropoda</taxon>
        <taxon>Crustacea</taxon>
        <taxon>Multicrustacea</taxon>
        <taxon>Hexanauplia</taxon>
        <taxon>Copepoda</taxon>
        <taxon>Siphonostomatoida</taxon>
        <taxon>Caligidae</taxon>
        <taxon>Lepeophtheirus</taxon>
    </lineage>
</organism>
<dbReference type="AlphaFoldDB" id="A0A0K2TIR7"/>
<reference evidence="1" key="1">
    <citation type="submission" date="2014-05" db="EMBL/GenBank/DDBJ databases">
        <authorList>
            <person name="Chronopoulou M."/>
        </authorList>
    </citation>
    <scope>NUCLEOTIDE SEQUENCE</scope>
    <source>
        <tissue evidence="1">Whole organism</tissue>
    </source>
</reference>
<dbReference type="EMBL" id="HACA01008562">
    <property type="protein sequence ID" value="CDW25923.1"/>
    <property type="molecule type" value="Transcribed_RNA"/>
</dbReference>
<sequence length="67" mass="7557">MYVMVFKDSGVSPSILHNPRAWNYFLVLKGFLGCIDELAVVLSNPTLPPLPRPNPRLEGVQPHFNRP</sequence>
<protein>
    <submittedName>
        <fullName evidence="1">Uncharacterized protein</fullName>
    </submittedName>
</protein>